<keyword evidence="3" id="KW-0804">Transcription</keyword>
<dbReference type="InterPro" id="IPR050679">
    <property type="entry name" value="Bact_HTH_transcr_reg"/>
</dbReference>
<evidence type="ECO:0000313" key="6">
    <source>
        <dbReference type="Proteomes" id="UP001589568"/>
    </source>
</evidence>
<dbReference type="PRINTS" id="PR00035">
    <property type="entry name" value="HTHGNTR"/>
</dbReference>
<dbReference type="PANTHER" id="PTHR44846">
    <property type="entry name" value="MANNOSYL-D-GLYCERATE TRANSPORT/METABOLISM SYSTEM REPRESSOR MNGR-RELATED"/>
    <property type="match status" value="1"/>
</dbReference>
<evidence type="ECO:0000256" key="1">
    <source>
        <dbReference type="ARBA" id="ARBA00023015"/>
    </source>
</evidence>
<comment type="caution">
    <text evidence="5">The sequence shown here is derived from an EMBL/GenBank/DDBJ whole genome shotgun (WGS) entry which is preliminary data.</text>
</comment>
<evidence type="ECO:0000313" key="5">
    <source>
        <dbReference type="EMBL" id="MFB9472391.1"/>
    </source>
</evidence>
<feature type="domain" description="HTH gntR-type" evidence="4">
    <location>
        <begin position="17"/>
        <end position="85"/>
    </location>
</feature>
<feature type="domain" description="HTH gntR-type" evidence="4">
    <location>
        <begin position="90"/>
        <end position="158"/>
    </location>
</feature>
<proteinExistence type="predicted"/>
<dbReference type="InterPro" id="IPR036388">
    <property type="entry name" value="WH-like_DNA-bd_sf"/>
</dbReference>
<dbReference type="Gene3D" id="1.10.10.10">
    <property type="entry name" value="Winged helix-like DNA-binding domain superfamily/Winged helix DNA-binding domain"/>
    <property type="match status" value="2"/>
</dbReference>
<reference evidence="5 6" key="1">
    <citation type="submission" date="2024-09" db="EMBL/GenBank/DDBJ databases">
        <authorList>
            <person name="Sun Q."/>
            <person name="Mori K."/>
        </authorList>
    </citation>
    <scope>NUCLEOTIDE SEQUENCE [LARGE SCALE GENOMIC DNA]</scope>
    <source>
        <strain evidence="5 6">JCM 3324</strain>
    </source>
</reference>
<sequence>MLTAAESMTSRGWLTGGRVYVQIADRVRERIRSGEFAPGQALPSEAELCREFGVARNTVRRGLAVLQEEGLLVTVPSKGRRVAAEGTPISYRYEVIAAWLREAIKAGDLPPGAQVPSEAVLRRRFTASRTTVRQALAVLEREGLVAAAHGRGRFVLIWDRRTSQDV</sequence>
<dbReference type="CDD" id="cd07377">
    <property type="entry name" value="WHTH_GntR"/>
    <property type="match status" value="2"/>
</dbReference>
<dbReference type="SUPFAM" id="SSF46785">
    <property type="entry name" value="Winged helix' DNA-binding domain"/>
    <property type="match status" value="2"/>
</dbReference>
<keyword evidence="2" id="KW-0238">DNA-binding</keyword>
<dbReference type="PROSITE" id="PS50949">
    <property type="entry name" value="HTH_GNTR"/>
    <property type="match status" value="2"/>
</dbReference>
<dbReference type="PANTHER" id="PTHR44846:SF1">
    <property type="entry name" value="MANNOSYL-D-GLYCERATE TRANSPORT_METABOLISM SYSTEM REPRESSOR MNGR-RELATED"/>
    <property type="match status" value="1"/>
</dbReference>
<dbReference type="Proteomes" id="UP001589568">
    <property type="component" value="Unassembled WGS sequence"/>
</dbReference>
<dbReference type="SMART" id="SM00345">
    <property type="entry name" value="HTH_GNTR"/>
    <property type="match status" value="2"/>
</dbReference>
<gene>
    <name evidence="5" type="ORF">ACFFR3_23020</name>
</gene>
<keyword evidence="1" id="KW-0805">Transcription regulation</keyword>
<dbReference type="RefSeq" id="WP_379483826.1">
    <property type="nucleotide sequence ID" value="NZ_JBHMCF010000025.1"/>
</dbReference>
<dbReference type="EMBL" id="JBHMCF010000025">
    <property type="protein sequence ID" value="MFB9472391.1"/>
    <property type="molecule type" value="Genomic_DNA"/>
</dbReference>
<evidence type="ECO:0000259" key="4">
    <source>
        <dbReference type="PROSITE" id="PS50949"/>
    </source>
</evidence>
<evidence type="ECO:0000256" key="3">
    <source>
        <dbReference type="ARBA" id="ARBA00023163"/>
    </source>
</evidence>
<name>A0ABV5NPZ5_9ACTN</name>
<dbReference type="Pfam" id="PF00392">
    <property type="entry name" value="GntR"/>
    <property type="match status" value="2"/>
</dbReference>
<dbReference type="InterPro" id="IPR000524">
    <property type="entry name" value="Tscrpt_reg_HTH_GntR"/>
</dbReference>
<organism evidence="5 6">
    <name type="scientific">Nonomuraea salmonea</name>
    <dbReference type="NCBI Taxonomy" id="46181"/>
    <lineage>
        <taxon>Bacteria</taxon>
        <taxon>Bacillati</taxon>
        <taxon>Actinomycetota</taxon>
        <taxon>Actinomycetes</taxon>
        <taxon>Streptosporangiales</taxon>
        <taxon>Streptosporangiaceae</taxon>
        <taxon>Nonomuraea</taxon>
    </lineage>
</organism>
<evidence type="ECO:0000256" key="2">
    <source>
        <dbReference type="ARBA" id="ARBA00023125"/>
    </source>
</evidence>
<dbReference type="InterPro" id="IPR036390">
    <property type="entry name" value="WH_DNA-bd_sf"/>
</dbReference>
<protein>
    <submittedName>
        <fullName evidence="5">GntR family transcriptional regulator</fullName>
    </submittedName>
</protein>
<keyword evidence="6" id="KW-1185">Reference proteome</keyword>
<accession>A0ABV5NPZ5</accession>